<accession>K7A1H3</accession>
<protein>
    <submittedName>
        <fullName evidence="1">Uncharacterized protein</fullName>
    </submittedName>
</protein>
<name>K7A1H3_9ALTE</name>
<dbReference type="EMBL" id="BAEQ01000043">
    <property type="protein sequence ID" value="GAC29345.1"/>
    <property type="molecule type" value="Genomic_DNA"/>
</dbReference>
<reference evidence="2" key="1">
    <citation type="journal article" date="2014" name="Environ. Microbiol.">
        <title>Comparative genomics of the marine bacterial genus Glaciecola reveals the high degree of genomic diversity and genomic characteristic for cold adaptation.</title>
        <authorList>
            <person name="Qin Q.L."/>
            <person name="Xie B.B."/>
            <person name="Yu Y."/>
            <person name="Shu Y.L."/>
            <person name="Rong J.C."/>
            <person name="Zhang Y.J."/>
            <person name="Zhao D.L."/>
            <person name="Chen X.L."/>
            <person name="Zhang X.Y."/>
            <person name="Chen B."/>
            <person name="Zhou B.C."/>
            <person name="Zhang Y.Z."/>
        </authorList>
    </citation>
    <scope>NUCLEOTIDE SEQUENCE [LARGE SCALE GENOMIC DNA]</scope>
    <source>
        <strain evidence="2">ACAM 615</strain>
    </source>
</reference>
<comment type="caution">
    <text evidence="1">The sequence shown here is derived from an EMBL/GenBank/DDBJ whole genome shotgun (WGS) entry which is preliminary data.</text>
</comment>
<organism evidence="1 2">
    <name type="scientific">Brumicola pallidula DSM 14239 = ACAM 615</name>
    <dbReference type="NCBI Taxonomy" id="1121922"/>
    <lineage>
        <taxon>Bacteria</taxon>
        <taxon>Pseudomonadati</taxon>
        <taxon>Pseudomonadota</taxon>
        <taxon>Gammaproteobacteria</taxon>
        <taxon>Alteromonadales</taxon>
        <taxon>Alteromonadaceae</taxon>
        <taxon>Brumicola</taxon>
    </lineage>
</organism>
<dbReference type="Proteomes" id="UP000006251">
    <property type="component" value="Unassembled WGS sequence"/>
</dbReference>
<evidence type="ECO:0000313" key="2">
    <source>
        <dbReference type="Proteomes" id="UP000006251"/>
    </source>
</evidence>
<evidence type="ECO:0000313" key="1">
    <source>
        <dbReference type="EMBL" id="GAC29345.1"/>
    </source>
</evidence>
<gene>
    <name evidence="1" type="ORF">GPAL_2488</name>
</gene>
<keyword evidence="2" id="KW-1185">Reference proteome</keyword>
<proteinExistence type="predicted"/>
<sequence length="40" mass="4555">MNIIPPLNLPAMLVFTSNKHKHIKPIGNTFFSDILCDNIF</sequence>
<dbReference type="AlphaFoldDB" id="K7A1H3"/>